<evidence type="ECO:0000259" key="9">
    <source>
        <dbReference type="PROSITE" id="PS50146"/>
    </source>
</evidence>
<evidence type="ECO:0000313" key="11">
    <source>
        <dbReference type="Proteomes" id="UP000274117"/>
    </source>
</evidence>
<dbReference type="EMBL" id="RSDO01000024">
    <property type="protein sequence ID" value="RRR50844.1"/>
    <property type="molecule type" value="Genomic_DNA"/>
</dbReference>
<reference evidence="10 11" key="1">
    <citation type="submission" date="2018-11" db="EMBL/GenBank/DDBJ databases">
        <authorList>
            <person name="Stevens M.J."/>
            <person name="Cernela N."/>
            <person name="Spoerry Serrano N."/>
            <person name="Schmitt S."/>
            <person name="Schrenzel J."/>
            <person name="Stephan R."/>
        </authorList>
    </citation>
    <scope>NUCLEOTIDE SEQUENCE [LARGE SCALE GENOMIC DNA]</scope>
    <source>
        <strain evidence="10 11">PP422</strain>
    </source>
</reference>
<sequence length="292" mass="32628">MIVHILANPNAGSHSAESIIDQLKKTYPQVEFKTYLTQGKHDEKVQIQKILEGYGDGDRLLILGGDGTLSKSLTDWPSQLPFAYYPTGSGNDFAKSMKIREIDTVLTALLTEKTQSICVLKTSFGIIVNSMDAGFAAQVIARSESSKLKNWLKRVKVGKLTYLIMAIRSLLDAQSLTVEAVIDGQEQQLKNLFFLSLANNTYFGGGIMIWPEASAHEQKIDLVYIENGPIHRRVLALLDLVLKCHKKSKYIKHLQCQTISIKTSQQILFQTDGEMLAGTEFALTCQERKIYL</sequence>
<dbReference type="GO" id="GO:0008654">
    <property type="term" value="P:phospholipid biosynthetic process"/>
    <property type="evidence" value="ECO:0007669"/>
    <property type="project" value="UniProtKB-KW"/>
</dbReference>
<dbReference type="Proteomes" id="UP000274117">
    <property type="component" value="Unassembled WGS sequence"/>
</dbReference>
<dbReference type="PANTHER" id="PTHR12358:SF54">
    <property type="entry name" value="SPHINGOSINE KINASE RELATED PROTEIN"/>
    <property type="match status" value="1"/>
</dbReference>
<dbReference type="Pfam" id="PF00781">
    <property type="entry name" value="DAGK_cat"/>
    <property type="match status" value="1"/>
</dbReference>
<evidence type="ECO:0000256" key="1">
    <source>
        <dbReference type="ARBA" id="ARBA00001946"/>
    </source>
</evidence>
<keyword evidence="5" id="KW-0418">Kinase</keyword>
<dbReference type="GO" id="GO:0005524">
    <property type="term" value="F:ATP binding"/>
    <property type="evidence" value="ECO:0007669"/>
    <property type="project" value="UniProtKB-KW"/>
</dbReference>
<evidence type="ECO:0000256" key="2">
    <source>
        <dbReference type="ARBA" id="ARBA00005983"/>
    </source>
</evidence>
<keyword evidence="7" id="KW-0594">Phospholipid biosynthesis</keyword>
<name>A0A426TAG1_STRSU</name>
<reference evidence="10 11" key="2">
    <citation type="submission" date="2018-12" db="EMBL/GenBank/DDBJ databases">
        <title>Whole-genome sequences of fifteen clinical Streptococcus suis strains isolated from pigs between 2006 and 2018.</title>
        <authorList>
            <person name="Stevens M.J.A."/>
            <person name="Cernela N."/>
            <person name="Spoerry Serrano N."/>
            <person name="Schmitt S."/>
            <person name="Schrenzel J."/>
            <person name="Stephan R."/>
        </authorList>
    </citation>
    <scope>NUCLEOTIDE SEQUENCE [LARGE SCALE GENOMIC DNA]</scope>
    <source>
        <strain evidence="10 11">PP422</strain>
    </source>
</reference>
<keyword evidence="8" id="KW-1208">Phospholipid metabolism</keyword>
<dbReference type="GO" id="GO:0016301">
    <property type="term" value="F:kinase activity"/>
    <property type="evidence" value="ECO:0007669"/>
    <property type="project" value="UniProtKB-KW"/>
</dbReference>
<gene>
    <name evidence="10" type="ORF">EI998_09655</name>
</gene>
<keyword evidence="3" id="KW-0808">Transferase</keyword>
<evidence type="ECO:0000256" key="8">
    <source>
        <dbReference type="ARBA" id="ARBA00023264"/>
    </source>
</evidence>
<dbReference type="InterPro" id="IPR017438">
    <property type="entry name" value="ATP-NAD_kinase_N"/>
</dbReference>
<dbReference type="InterPro" id="IPR016064">
    <property type="entry name" value="NAD/diacylglycerol_kinase_sf"/>
</dbReference>
<dbReference type="SUPFAM" id="SSF111331">
    <property type="entry name" value="NAD kinase/diacylglycerol kinase-like"/>
    <property type="match status" value="1"/>
</dbReference>
<comment type="similarity">
    <text evidence="2">Belongs to the diacylglycerol/lipid kinase family.</text>
</comment>
<dbReference type="Gene3D" id="3.40.50.10330">
    <property type="entry name" value="Probable inorganic polyphosphate/atp-NAD kinase, domain 1"/>
    <property type="match status" value="1"/>
</dbReference>
<comment type="cofactor">
    <cofactor evidence="1">
        <name>Mg(2+)</name>
        <dbReference type="ChEBI" id="CHEBI:18420"/>
    </cofactor>
</comment>
<keyword evidence="6" id="KW-0067">ATP-binding</keyword>
<keyword evidence="7" id="KW-0444">Lipid biosynthesis</keyword>
<evidence type="ECO:0000256" key="3">
    <source>
        <dbReference type="ARBA" id="ARBA00022679"/>
    </source>
</evidence>
<dbReference type="Pfam" id="PF19279">
    <property type="entry name" value="YegS_C"/>
    <property type="match status" value="1"/>
</dbReference>
<accession>A0A426TAG1</accession>
<keyword evidence="7" id="KW-0443">Lipid metabolism</keyword>
<proteinExistence type="inferred from homology"/>
<evidence type="ECO:0000256" key="5">
    <source>
        <dbReference type="ARBA" id="ARBA00022777"/>
    </source>
</evidence>
<dbReference type="PROSITE" id="PS50146">
    <property type="entry name" value="DAGK"/>
    <property type="match status" value="1"/>
</dbReference>
<dbReference type="PANTHER" id="PTHR12358">
    <property type="entry name" value="SPHINGOSINE KINASE"/>
    <property type="match status" value="1"/>
</dbReference>
<dbReference type="SMART" id="SM00046">
    <property type="entry name" value="DAGKc"/>
    <property type="match status" value="1"/>
</dbReference>
<dbReference type="InterPro" id="IPR045540">
    <property type="entry name" value="YegS/DAGK_C"/>
</dbReference>
<protein>
    <recommendedName>
        <fullName evidence="9">DAGKc domain-containing protein</fullName>
    </recommendedName>
</protein>
<evidence type="ECO:0000256" key="6">
    <source>
        <dbReference type="ARBA" id="ARBA00022840"/>
    </source>
</evidence>
<dbReference type="AlphaFoldDB" id="A0A426TAG1"/>
<evidence type="ECO:0000256" key="4">
    <source>
        <dbReference type="ARBA" id="ARBA00022741"/>
    </source>
</evidence>
<comment type="caution">
    <text evidence="10">The sequence shown here is derived from an EMBL/GenBank/DDBJ whole genome shotgun (WGS) entry which is preliminary data.</text>
</comment>
<organism evidence="10 11">
    <name type="scientific">Streptococcus suis</name>
    <dbReference type="NCBI Taxonomy" id="1307"/>
    <lineage>
        <taxon>Bacteria</taxon>
        <taxon>Bacillati</taxon>
        <taxon>Bacillota</taxon>
        <taxon>Bacilli</taxon>
        <taxon>Lactobacillales</taxon>
        <taxon>Streptococcaceae</taxon>
        <taxon>Streptococcus</taxon>
    </lineage>
</organism>
<evidence type="ECO:0000313" key="10">
    <source>
        <dbReference type="EMBL" id="RRR50844.1"/>
    </source>
</evidence>
<evidence type="ECO:0000256" key="7">
    <source>
        <dbReference type="ARBA" id="ARBA00023209"/>
    </source>
</evidence>
<feature type="domain" description="DAGKc" evidence="9">
    <location>
        <begin position="1"/>
        <end position="125"/>
    </location>
</feature>
<keyword evidence="4" id="KW-0547">Nucleotide-binding</keyword>
<dbReference type="InterPro" id="IPR001206">
    <property type="entry name" value="Diacylglycerol_kinase_cat_dom"/>
</dbReference>
<dbReference type="Gene3D" id="2.60.200.40">
    <property type="match status" value="1"/>
</dbReference>
<dbReference type="InterPro" id="IPR050187">
    <property type="entry name" value="Lipid_Phosphate_FormReg"/>
</dbReference>